<dbReference type="Proteomes" id="UP001176941">
    <property type="component" value="Chromosome 10"/>
</dbReference>
<name>A0ABN8Y1D7_RANTA</name>
<dbReference type="EMBL" id="OX459946">
    <property type="protein sequence ID" value="CAI9153631.1"/>
    <property type="molecule type" value="Genomic_DNA"/>
</dbReference>
<evidence type="ECO:0000256" key="1">
    <source>
        <dbReference type="SAM" id="MobiDB-lite"/>
    </source>
</evidence>
<feature type="compositionally biased region" description="Basic and acidic residues" evidence="1">
    <location>
        <begin position="302"/>
        <end position="320"/>
    </location>
</feature>
<evidence type="ECO:0000313" key="2">
    <source>
        <dbReference type="EMBL" id="CAI9153631.1"/>
    </source>
</evidence>
<sequence length="329" mass="35583">MEPEKADPWQDPLIAPGERQPIGVVTVRKHVEIAARHAGATVLLDCDFSRIMETVAEIIIIIFRKTAAAIYRELELRHCAHRLDVHVSNLPYESVRQSRWDGTRCPQGSWSSATVHGELRQGPFPSLLLRATGKGGAGPEKAARSLNELRKAHLLTITAQSSAITSCRERQEVCLGAAACGSPTARVCPSAPRLKEAQEAATGGQRERSASPSPRILDGRGRGGGNSSARGGASPGVPPAPRALEHQGVRSDIALEAGWLVPAGESVRLSDIALEAGWGTGGWRRRWGWAPLLRGSSWHQSRARDTGVEKEHVEAEREGQRLGVTPRRH</sequence>
<protein>
    <submittedName>
        <fullName evidence="2">Uncharacterized protein</fullName>
    </submittedName>
</protein>
<gene>
    <name evidence="2" type="ORF">MRATA1EN1_LOCUS2593</name>
</gene>
<evidence type="ECO:0000313" key="3">
    <source>
        <dbReference type="Proteomes" id="UP001176941"/>
    </source>
</evidence>
<feature type="region of interest" description="Disordered" evidence="1">
    <location>
        <begin position="298"/>
        <end position="329"/>
    </location>
</feature>
<feature type="region of interest" description="Disordered" evidence="1">
    <location>
        <begin position="182"/>
        <end position="243"/>
    </location>
</feature>
<accession>A0ABN8Y1D7</accession>
<reference evidence="2" key="1">
    <citation type="submission" date="2023-04" db="EMBL/GenBank/DDBJ databases">
        <authorList>
            <consortium name="ELIXIR-Norway"/>
        </authorList>
    </citation>
    <scope>NUCLEOTIDE SEQUENCE [LARGE SCALE GENOMIC DNA]</scope>
</reference>
<organism evidence="2 3">
    <name type="scientific">Rangifer tarandus platyrhynchus</name>
    <name type="common">Svalbard reindeer</name>
    <dbReference type="NCBI Taxonomy" id="3082113"/>
    <lineage>
        <taxon>Eukaryota</taxon>
        <taxon>Metazoa</taxon>
        <taxon>Chordata</taxon>
        <taxon>Craniata</taxon>
        <taxon>Vertebrata</taxon>
        <taxon>Euteleostomi</taxon>
        <taxon>Mammalia</taxon>
        <taxon>Eutheria</taxon>
        <taxon>Laurasiatheria</taxon>
        <taxon>Artiodactyla</taxon>
        <taxon>Ruminantia</taxon>
        <taxon>Pecora</taxon>
        <taxon>Cervidae</taxon>
        <taxon>Odocoileinae</taxon>
        <taxon>Rangifer</taxon>
    </lineage>
</organism>
<keyword evidence="3" id="KW-1185">Reference proteome</keyword>
<proteinExistence type="predicted"/>